<evidence type="ECO:0000256" key="5">
    <source>
        <dbReference type="ARBA" id="ARBA00022801"/>
    </source>
</evidence>
<keyword evidence="10" id="KW-1185">Reference proteome</keyword>
<dbReference type="GO" id="GO:0004416">
    <property type="term" value="F:hydroxyacylglutathione hydrolase activity"/>
    <property type="evidence" value="ECO:0007669"/>
    <property type="project" value="UniProtKB-UniRule"/>
</dbReference>
<evidence type="ECO:0000256" key="2">
    <source>
        <dbReference type="ARBA" id="ARBA00004963"/>
    </source>
</evidence>
<keyword evidence="4 7" id="KW-0479">Metal-binding</keyword>
<dbReference type="HAMAP" id="MF_01374">
    <property type="entry name" value="Glyoxalase_2"/>
    <property type="match status" value="1"/>
</dbReference>
<dbReference type="InterPro" id="IPR032282">
    <property type="entry name" value="HAGH_C"/>
</dbReference>
<feature type="binding site" evidence="7">
    <location>
        <position position="133"/>
    </location>
    <ligand>
        <name>Zn(2+)</name>
        <dbReference type="ChEBI" id="CHEBI:29105"/>
        <label>1</label>
    </ligand>
</feature>
<dbReference type="GO" id="GO:0019243">
    <property type="term" value="P:methylglyoxal catabolic process to D-lactate via S-lactoyl-glutathione"/>
    <property type="evidence" value="ECO:0007669"/>
    <property type="project" value="UniProtKB-UniRule"/>
</dbReference>
<comment type="caution">
    <text evidence="9">The sequence shown here is derived from an EMBL/GenBank/DDBJ whole genome shotgun (WGS) entry which is preliminary data.</text>
</comment>
<feature type="binding site" evidence="7">
    <location>
        <position position="171"/>
    </location>
    <ligand>
        <name>Zn(2+)</name>
        <dbReference type="ChEBI" id="CHEBI:29105"/>
        <label>2</label>
    </ligand>
</feature>
<dbReference type="Pfam" id="PF16123">
    <property type="entry name" value="HAGH_C"/>
    <property type="match status" value="1"/>
</dbReference>
<dbReference type="SMART" id="SM00849">
    <property type="entry name" value="Lactamase_B"/>
    <property type="match status" value="1"/>
</dbReference>
<comment type="subunit">
    <text evidence="7">Monomer.</text>
</comment>
<dbReference type="EC" id="3.1.2.6" evidence="7"/>
<protein>
    <recommendedName>
        <fullName evidence="7">Hydroxyacylglutathione hydrolase</fullName>
        <ecNumber evidence="7">3.1.2.6</ecNumber>
    </recommendedName>
    <alternativeName>
        <fullName evidence="7">Glyoxalase II</fullName>
        <shortName evidence="7">Glx II</shortName>
    </alternativeName>
</protein>
<dbReference type="EMBL" id="JABXYJ010000007">
    <property type="protein sequence ID" value="NVO78881.1"/>
    <property type="molecule type" value="Genomic_DNA"/>
</dbReference>
<dbReference type="Gene3D" id="3.60.15.10">
    <property type="entry name" value="Ribonuclease Z/Hydroxyacylglutathione hydrolase-like"/>
    <property type="match status" value="1"/>
</dbReference>
<feature type="binding site" evidence="7">
    <location>
        <position position="114"/>
    </location>
    <ligand>
        <name>Zn(2+)</name>
        <dbReference type="ChEBI" id="CHEBI:29105"/>
        <label>1</label>
    </ligand>
</feature>
<dbReference type="SUPFAM" id="SSF56281">
    <property type="entry name" value="Metallo-hydrolase/oxidoreductase"/>
    <property type="match status" value="1"/>
</dbReference>
<evidence type="ECO:0000256" key="3">
    <source>
        <dbReference type="ARBA" id="ARBA00006759"/>
    </source>
</evidence>
<dbReference type="UniPathway" id="UPA00619">
    <property type="reaction ID" value="UER00676"/>
</dbReference>
<dbReference type="Pfam" id="PF00753">
    <property type="entry name" value="Lactamase_B"/>
    <property type="match status" value="2"/>
</dbReference>
<reference evidence="9 10" key="1">
    <citation type="submission" date="2020-06" db="EMBL/GenBank/DDBJ databases">
        <authorList>
            <person name="Qiu C."/>
            <person name="Liu Z."/>
        </authorList>
    </citation>
    <scope>NUCLEOTIDE SEQUENCE [LARGE SCALE GENOMIC DNA]</scope>
    <source>
        <strain evidence="9 10">EM 1</strain>
    </source>
</reference>
<evidence type="ECO:0000256" key="7">
    <source>
        <dbReference type="HAMAP-Rule" id="MF_01374"/>
    </source>
</evidence>
<keyword evidence="5 7" id="KW-0378">Hydrolase</keyword>
<evidence type="ECO:0000256" key="1">
    <source>
        <dbReference type="ARBA" id="ARBA00001623"/>
    </source>
</evidence>
<comment type="cofactor">
    <cofactor evidence="7">
        <name>Zn(2+)</name>
        <dbReference type="ChEBI" id="CHEBI:29105"/>
    </cofactor>
    <text evidence="7">Binds 2 Zn(2+) ions per subunit.</text>
</comment>
<comment type="function">
    <text evidence="7">Thiolesterase that catalyzes the hydrolysis of S-D-lactoyl-glutathione to form glutathione and D-lactic acid.</text>
</comment>
<feature type="domain" description="Metallo-beta-lactamase" evidence="8">
    <location>
        <begin position="15"/>
        <end position="171"/>
    </location>
</feature>
<comment type="similarity">
    <text evidence="3 7">Belongs to the metallo-beta-lactamase superfamily. Glyoxalase II family.</text>
</comment>
<dbReference type="AlphaFoldDB" id="A0A850QH24"/>
<accession>A0A850QH24</accession>
<evidence type="ECO:0000259" key="8">
    <source>
        <dbReference type="SMART" id="SM00849"/>
    </source>
</evidence>
<feature type="binding site" evidence="7">
    <location>
        <position position="60"/>
    </location>
    <ligand>
        <name>Zn(2+)</name>
        <dbReference type="ChEBI" id="CHEBI:29105"/>
        <label>2</label>
    </ligand>
</feature>
<feature type="binding site" evidence="7">
    <location>
        <position position="133"/>
    </location>
    <ligand>
        <name>Zn(2+)</name>
        <dbReference type="ChEBI" id="CHEBI:29105"/>
        <label>2</label>
    </ligand>
</feature>
<evidence type="ECO:0000256" key="4">
    <source>
        <dbReference type="ARBA" id="ARBA00022723"/>
    </source>
</evidence>
<gene>
    <name evidence="7 9" type="primary">gloB</name>
    <name evidence="9" type="ORF">HV832_13710</name>
</gene>
<evidence type="ECO:0000313" key="9">
    <source>
        <dbReference type="EMBL" id="NVO78881.1"/>
    </source>
</evidence>
<dbReference type="PANTHER" id="PTHR43705">
    <property type="entry name" value="HYDROXYACYLGLUTATHIONE HYDROLASE"/>
    <property type="match status" value="1"/>
</dbReference>
<dbReference type="InterPro" id="IPR001279">
    <property type="entry name" value="Metallo-B-lactamas"/>
</dbReference>
<dbReference type="CDD" id="cd07723">
    <property type="entry name" value="hydroxyacylglutathione_hydrolase_MBL-fold"/>
    <property type="match status" value="1"/>
</dbReference>
<dbReference type="Proteomes" id="UP000588051">
    <property type="component" value="Unassembled WGS sequence"/>
</dbReference>
<feature type="binding site" evidence="7">
    <location>
        <position position="56"/>
    </location>
    <ligand>
        <name>Zn(2+)</name>
        <dbReference type="ChEBI" id="CHEBI:29105"/>
        <label>1</label>
    </ligand>
</feature>
<evidence type="ECO:0000256" key="6">
    <source>
        <dbReference type="ARBA" id="ARBA00022833"/>
    </source>
</evidence>
<dbReference type="InterPro" id="IPR036866">
    <property type="entry name" value="RibonucZ/Hydroxyglut_hydro"/>
</dbReference>
<feature type="binding site" evidence="7">
    <location>
        <position position="58"/>
    </location>
    <ligand>
        <name>Zn(2+)</name>
        <dbReference type="ChEBI" id="CHEBI:29105"/>
        <label>1</label>
    </ligand>
</feature>
<dbReference type="InterPro" id="IPR035680">
    <property type="entry name" value="Clx_II_MBL"/>
</dbReference>
<comment type="catalytic activity">
    <reaction evidence="1 7">
        <text>an S-(2-hydroxyacyl)glutathione + H2O = a 2-hydroxy carboxylate + glutathione + H(+)</text>
        <dbReference type="Rhea" id="RHEA:21864"/>
        <dbReference type="ChEBI" id="CHEBI:15377"/>
        <dbReference type="ChEBI" id="CHEBI:15378"/>
        <dbReference type="ChEBI" id="CHEBI:57925"/>
        <dbReference type="ChEBI" id="CHEBI:58896"/>
        <dbReference type="ChEBI" id="CHEBI:71261"/>
        <dbReference type="EC" id="3.1.2.6"/>
    </reaction>
</comment>
<name>A0A850QH24_9BURK</name>
<dbReference type="InterPro" id="IPR017782">
    <property type="entry name" value="Hydroxyacylglutathione_Hdrlase"/>
</dbReference>
<proteinExistence type="inferred from homology"/>
<organism evidence="9 10">
    <name type="scientific">Undibacterium oligocarboniphilum</name>
    <dbReference type="NCBI Taxonomy" id="666702"/>
    <lineage>
        <taxon>Bacteria</taxon>
        <taxon>Pseudomonadati</taxon>
        <taxon>Pseudomonadota</taxon>
        <taxon>Betaproteobacteria</taxon>
        <taxon>Burkholderiales</taxon>
        <taxon>Oxalobacteraceae</taxon>
        <taxon>Undibacterium</taxon>
    </lineage>
</organism>
<dbReference type="NCBIfam" id="TIGR03413">
    <property type="entry name" value="GSH_gloB"/>
    <property type="match status" value="1"/>
</dbReference>
<dbReference type="PIRSF" id="PIRSF005457">
    <property type="entry name" value="Glx"/>
    <property type="match status" value="1"/>
</dbReference>
<keyword evidence="6 7" id="KW-0862">Zinc</keyword>
<dbReference type="InterPro" id="IPR050110">
    <property type="entry name" value="Glyoxalase_II_hydrolase"/>
</dbReference>
<evidence type="ECO:0000313" key="10">
    <source>
        <dbReference type="Proteomes" id="UP000588051"/>
    </source>
</evidence>
<feature type="binding site" evidence="7">
    <location>
        <position position="61"/>
    </location>
    <ligand>
        <name>Zn(2+)</name>
        <dbReference type="ChEBI" id="CHEBI:29105"/>
        <label>2</label>
    </ligand>
</feature>
<dbReference type="PANTHER" id="PTHR43705:SF1">
    <property type="entry name" value="HYDROXYACYLGLUTATHIONE HYDROLASE GLOB"/>
    <property type="match status" value="1"/>
</dbReference>
<dbReference type="GO" id="GO:0046872">
    <property type="term" value="F:metal ion binding"/>
    <property type="evidence" value="ECO:0007669"/>
    <property type="project" value="UniProtKB-KW"/>
</dbReference>
<dbReference type="RefSeq" id="WP_176804406.1">
    <property type="nucleotide sequence ID" value="NZ_JABXYJ010000007.1"/>
</dbReference>
<sequence length="261" mass="28816">MKNSLSILTVPAFDDNYLWIIHDGHTAVVVDPGDAVPVEEALQKRHLALSAILITHHHGDHTGGISALLKKHAVPVYGPAHPAIPSVSHVVGNAQQIHLPSPDCLLQVITVPGHTREHVAYFCPDQKWLFCGDTLFAGGCGRLFDGTPAQMLHSLDTLCSLPDQTLVYCAHEYTLANLRFAAAVEPHNQILQQRSLDEQNKRNQGIPTVPSSLELEKQTNPFLRIRETSVVNTLLVQGKIPFPQDDISHFAALREWKNHFA</sequence>
<comment type="pathway">
    <text evidence="2 7">Secondary metabolite metabolism; methylglyoxal degradation; (R)-lactate from methylglyoxal: step 2/2.</text>
</comment>